<keyword evidence="2" id="KW-1185">Reference proteome</keyword>
<dbReference type="AlphaFoldDB" id="A0A8J4XZQ7"/>
<comment type="caution">
    <text evidence="1">The sequence shown here is derived from an EMBL/GenBank/DDBJ whole genome shotgun (WGS) entry which is preliminary data.</text>
</comment>
<sequence>MAEDLQVQISSMEARAGAEMVGVDMDAASMDASQTYNTSVPSSKLLSAGVDGSVLWPAGDDGSSNGSWLSSEIID</sequence>
<dbReference type="Proteomes" id="UP000770661">
    <property type="component" value="Unassembled WGS sequence"/>
</dbReference>
<protein>
    <submittedName>
        <fullName evidence="1">Uncharacterized protein</fullName>
    </submittedName>
</protein>
<evidence type="ECO:0000313" key="1">
    <source>
        <dbReference type="EMBL" id="KAG0714041.1"/>
    </source>
</evidence>
<proteinExistence type="predicted"/>
<dbReference type="EMBL" id="JACEEZ010020857">
    <property type="protein sequence ID" value="KAG0714041.1"/>
    <property type="molecule type" value="Genomic_DNA"/>
</dbReference>
<reference evidence="1" key="1">
    <citation type="submission" date="2020-07" db="EMBL/GenBank/DDBJ databases">
        <title>The High-quality genome of the commercially important snow crab, Chionoecetes opilio.</title>
        <authorList>
            <person name="Jeong J.-H."/>
            <person name="Ryu S."/>
        </authorList>
    </citation>
    <scope>NUCLEOTIDE SEQUENCE</scope>
    <source>
        <strain evidence="1">MADBK_172401_WGS</strain>
        <tissue evidence="1">Digestive gland</tissue>
    </source>
</reference>
<evidence type="ECO:0000313" key="2">
    <source>
        <dbReference type="Proteomes" id="UP000770661"/>
    </source>
</evidence>
<organism evidence="1 2">
    <name type="scientific">Chionoecetes opilio</name>
    <name type="common">Atlantic snow crab</name>
    <name type="synonym">Cancer opilio</name>
    <dbReference type="NCBI Taxonomy" id="41210"/>
    <lineage>
        <taxon>Eukaryota</taxon>
        <taxon>Metazoa</taxon>
        <taxon>Ecdysozoa</taxon>
        <taxon>Arthropoda</taxon>
        <taxon>Crustacea</taxon>
        <taxon>Multicrustacea</taxon>
        <taxon>Malacostraca</taxon>
        <taxon>Eumalacostraca</taxon>
        <taxon>Eucarida</taxon>
        <taxon>Decapoda</taxon>
        <taxon>Pleocyemata</taxon>
        <taxon>Brachyura</taxon>
        <taxon>Eubrachyura</taxon>
        <taxon>Majoidea</taxon>
        <taxon>Majidae</taxon>
        <taxon>Chionoecetes</taxon>
    </lineage>
</organism>
<accession>A0A8J4XZQ7</accession>
<gene>
    <name evidence="1" type="ORF">GWK47_014904</name>
</gene>
<name>A0A8J4XZQ7_CHIOP</name>